<dbReference type="InterPro" id="IPR013525">
    <property type="entry name" value="ABC2_TM"/>
</dbReference>
<sequence>MRVFQLYMKRILKRKMTFFFILLLPIMFTFMVVAQYKEATKVTLNMYVKDASINTYVTQMLNKQEVILTHSDNEQEAIENSTNLGIVLTTSAKDLYAKPDALTVEMYTKGVSFNSKSLEIKLNSVFSTLITLAKNSPTLEDFEANMKSVEGAIAPIKVQQNILGNPNAVVLTSTFNMIVFIMLFLTMTNTLLFLSDKVHTTTQRVLLAAQSKLSYYLQTVGVFAVIGVAQFVLMILLMTTVFQINLSLSVVELLLLVLAYGLLNIIAAGIGLLIVSRTTRQSTGRLLITVVSLPLAMLGGTLWPTSIMPEGMQSLAKFLPTNWITELNTQMFSGVTDHGGMITIHFISLLGCAGVIFLLLTRVKTEDI</sequence>
<keyword evidence="3 6" id="KW-0812">Transmembrane</keyword>
<evidence type="ECO:0000256" key="2">
    <source>
        <dbReference type="ARBA" id="ARBA00022475"/>
    </source>
</evidence>
<dbReference type="EMBL" id="FTNK01000008">
    <property type="protein sequence ID" value="SIR18748.1"/>
    <property type="molecule type" value="Genomic_DNA"/>
</dbReference>
<gene>
    <name evidence="8" type="ORF">SAMN05421578_108109</name>
</gene>
<organism evidence="8 9">
    <name type="scientific">Paenibacillus macquariensis</name>
    <dbReference type="NCBI Taxonomy" id="948756"/>
    <lineage>
        <taxon>Bacteria</taxon>
        <taxon>Bacillati</taxon>
        <taxon>Bacillota</taxon>
        <taxon>Bacilli</taxon>
        <taxon>Bacillales</taxon>
        <taxon>Paenibacillaceae</taxon>
        <taxon>Paenibacillus</taxon>
    </lineage>
</organism>
<feature type="transmembrane region" description="Helical" evidence="6">
    <location>
        <begin position="341"/>
        <end position="360"/>
    </location>
</feature>
<feature type="domain" description="ABC-2 type transporter transmembrane" evidence="7">
    <location>
        <begin position="16"/>
        <end position="360"/>
    </location>
</feature>
<name>A0ABY1K2V2_9BACL</name>
<evidence type="ECO:0000256" key="1">
    <source>
        <dbReference type="ARBA" id="ARBA00004651"/>
    </source>
</evidence>
<evidence type="ECO:0000313" key="9">
    <source>
        <dbReference type="Proteomes" id="UP000186666"/>
    </source>
</evidence>
<evidence type="ECO:0000256" key="3">
    <source>
        <dbReference type="ARBA" id="ARBA00022692"/>
    </source>
</evidence>
<dbReference type="InterPro" id="IPR051449">
    <property type="entry name" value="ABC-2_transporter_component"/>
</dbReference>
<keyword evidence="4 6" id="KW-1133">Transmembrane helix</keyword>
<feature type="transmembrane region" description="Helical" evidence="6">
    <location>
        <begin position="253"/>
        <end position="274"/>
    </location>
</feature>
<accession>A0ABY1K2V2</accession>
<proteinExistence type="predicted"/>
<dbReference type="PANTHER" id="PTHR30294:SF38">
    <property type="entry name" value="TRANSPORT PERMEASE PROTEIN"/>
    <property type="match status" value="1"/>
</dbReference>
<dbReference type="RefSeq" id="WP_068579471.1">
    <property type="nucleotide sequence ID" value="NZ_FTNK01000008.1"/>
</dbReference>
<dbReference type="Proteomes" id="UP000186666">
    <property type="component" value="Unassembled WGS sequence"/>
</dbReference>
<evidence type="ECO:0000313" key="8">
    <source>
        <dbReference type="EMBL" id="SIR18748.1"/>
    </source>
</evidence>
<dbReference type="PANTHER" id="PTHR30294">
    <property type="entry name" value="MEMBRANE COMPONENT OF ABC TRANSPORTER YHHJ-RELATED"/>
    <property type="match status" value="1"/>
</dbReference>
<dbReference type="Pfam" id="PF12698">
    <property type="entry name" value="ABC2_membrane_3"/>
    <property type="match status" value="1"/>
</dbReference>
<comment type="subcellular location">
    <subcellularLocation>
        <location evidence="1">Cell membrane</location>
        <topology evidence="1">Multi-pass membrane protein</topology>
    </subcellularLocation>
</comment>
<protein>
    <submittedName>
        <fullName evidence="8">ABC-2 family transporter protein</fullName>
    </submittedName>
</protein>
<evidence type="ECO:0000256" key="6">
    <source>
        <dbReference type="SAM" id="Phobius"/>
    </source>
</evidence>
<feature type="transmembrane region" description="Helical" evidence="6">
    <location>
        <begin position="175"/>
        <end position="194"/>
    </location>
</feature>
<reference evidence="8 9" key="1">
    <citation type="submission" date="2017-01" db="EMBL/GenBank/DDBJ databases">
        <authorList>
            <person name="Varghese N."/>
            <person name="Submissions S."/>
        </authorList>
    </citation>
    <scope>NUCLEOTIDE SEQUENCE [LARGE SCALE GENOMIC DNA]</scope>
    <source>
        <strain evidence="8 9">ATCC 23464</strain>
    </source>
</reference>
<feature type="transmembrane region" description="Helical" evidence="6">
    <location>
        <begin position="286"/>
        <end position="305"/>
    </location>
</feature>
<keyword evidence="2" id="KW-1003">Cell membrane</keyword>
<comment type="caution">
    <text evidence="8">The sequence shown here is derived from an EMBL/GenBank/DDBJ whole genome shotgun (WGS) entry which is preliminary data.</text>
</comment>
<keyword evidence="9" id="KW-1185">Reference proteome</keyword>
<feature type="transmembrane region" description="Helical" evidence="6">
    <location>
        <begin position="215"/>
        <end position="241"/>
    </location>
</feature>
<evidence type="ECO:0000256" key="4">
    <source>
        <dbReference type="ARBA" id="ARBA00022989"/>
    </source>
</evidence>
<evidence type="ECO:0000256" key="5">
    <source>
        <dbReference type="ARBA" id="ARBA00023136"/>
    </source>
</evidence>
<evidence type="ECO:0000259" key="7">
    <source>
        <dbReference type="Pfam" id="PF12698"/>
    </source>
</evidence>
<keyword evidence="5 6" id="KW-0472">Membrane</keyword>